<dbReference type="EMBL" id="CP088280">
    <property type="protein sequence ID" value="UGX91771.1"/>
    <property type="molecule type" value="Genomic_DNA"/>
</dbReference>
<dbReference type="PANTHER" id="PTHR30250:SF11">
    <property type="entry name" value="O-ANTIGEN TRANSPORTER-RELATED"/>
    <property type="match status" value="1"/>
</dbReference>
<reference evidence="8 9" key="1">
    <citation type="journal article" date="2017" name="Syst. Appl. Microbiol.">
        <title>Soybeans inoculated with root zone soils of Canadian native legumes harbour diverse and novel Bradyrhizobium spp. that possess agricultural potential.</title>
        <authorList>
            <person name="Bromfield E.S.P."/>
            <person name="Cloutier S."/>
            <person name="Tambong J.T."/>
            <person name="Tran Thi T.V."/>
        </authorList>
    </citation>
    <scope>NUCLEOTIDE SEQUENCE [LARGE SCALE GENOMIC DNA]</scope>
    <source>
        <strain evidence="8 9">323S2</strain>
    </source>
</reference>
<name>A0A7Z0TSM4_9BRAD</name>
<evidence type="ECO:0000313" key="8">
    <source>
        <dbReference type="EMBL" id="UGX91771.1"/>
    </source>
</evidence>
<dbReference type="EMBL" id="JACBFH010000001">
    <property type="protein sequence ID" value="NYY92254.1"/>
    <property type="molecule type" value="Genomic_DNA"/>
</dbReference>
<evidence type="ECO:0000256" key="6">
    <source>
        <dbReference type="SAM" id="Phobius"/>
    </source>
</evidence>
<gene>
    <name evidence="8" type="ORF">G6321_00039460</name>
    <name evidence="7" type="ORF">G6321_28880</name>
</gene>
<evidence type="ECO:0000256" key="5">
    <source>
        <dbReference type="ARBA" id="ARBA00023136"/>
    </source>
</evidence>
<evidence type="ECO:0000256" key="2">
    <source>
        <dbReference type="ARBA" id="ARBA00022475"/>
    </source>
</evidence>
<feature type="transmembrane region" description="Helical" evidence="6">
    <location>
        <begin position="242"/>
        <end position="263"/>
    </location>
</feature>
<accession>A0A7Z0TSM4</accession>
<feature type="transmembrane region" description="Helical" evidence="6">
    <location>
        <begin position="169"/>
        <end position="190"/>
    </location>
</feature>
<reference evidence="7" key="2">
    <citation type="submission" date="2020-06" db="EMBL/GenBank/DDBJ databases">
        <title>Whole Genome Sequence of Bradyrhizobium sp. Strain 323S2.</title>
        <authorList>
            <person name="Bromfield E.S.P."/>
        </authorList>
    </citation>
    <scope>NUCLEOTIDE SEQUENCE [LARGE SCALE GENOMIC DNA]</scope>
    <source>
        <strain evidence="7">323S2</strain>
    </source>
</reference>
<dbReference type="AlphaFoldDB" id="A0A7Z0TSM4"/>
<reference evidence="8 9" key="3">
    <citation type="journal article" date="2022" name="Int. J. Syst. Evol. Microbiol.">
        <title>Strains of Bradyrhizobium barranii sp. nov. associated with legumes native to Canada are symbionts of soybeans and belong to different subspecies (subsp. barranii subsp. nov. and subsp. apii subsp. nov.) and symbiovars (sv. glycinearum and sv. septentrionale).</title>
        <authorList>
            <person name="Bromfield E.S.P."/>
            <person name="Cloutier S."/>
            <person name="Wasai-Hara S."/>
            <person name="Minamisawa K."/>
        </authorList>
    </citation>
    <scope>NUCLEOTIDE SEQUENCE [LARGE SCALE GENOMIC DNA]</scope>
    <source>
        <strain evidence="8 9">323S2</strain>
    </source>
</reference>
<sequence>MTDLAPLTAGAETPPAVPTFRSAGAAALFSRGVVIIAGFGNSLLLPLVLNQRGIGQYFLAQLIIAGLATFCQLGFTFSIPSQVTDAVARKDLGRARGLAATILCFSTGLGVIVVVVVVAASPWIVEFLDPADRATWIAALPIIAAIGSLASLTAVIVELLRAVHAVRAAANLAALASIFAAAYAGLVLAIGERATLSGALFAILLGSVGSVTLGLALFWLRSANWPRSAHKPAQATAVLRETLPNLFTTLVLFGLANLDMLILGSLGSMNEVAQYGLALRFSALMVMPLAIANAAAAPLAVHARSTDDIATLYSILARVVFGGAGVAAVLYIGFAAVGYGFIALWNANYQDAYWLTLLLGLGNVLHACGGAAGVLLMIWGDQSRAFMIVVGTSAVTIILCLLGYRFGGVFGLAVAAAFGNVSQVTCFVLRARARFDVDPSLPGQWRASFASRGRCNPPVAASSEGRLRR</sequence>
<proteinExistence type="predicted"/>
<feature type="transmembrane region" description="Helical" evidence="6">
    <location>
        <begin position="315"/>
        <end position="342"/>
    </location>
</feature>
<dbReference type="Proteomes" id="UP000564836">
    <property type="component" value="Chromosome"/>
</dbReference>
<evidence type="ECO:0000256" key="3">
    <source>
        <dbReference type="ARBA" id="ARBA00022692"/>
    </source>
</evidence>
<feature type="transmembrane region" description="Helical" evidence="6">
    <location>
        <begin position="28"/>
        <end position="48"/>
    </location>
</feature>
<organism evidence="7">
    <name type="scientific">Bradyrhizobium barranii subsp. barranii</name>
    <dbReference type="NCBI Taxonomy" id="2823807"/>
    <lineage>
        <taxon>Bacteria</taxon>
        <taxon>Pseudomonadati</taxon>
        <taxon>Pseudomonadota</taxon>
        <taxon>Alphaproteobacteria</taxon>
        <taxon>Hyphomicrobiales</taxon>
        <taxon>Nitrobacteraceae</taxon>
        <taxon>Bradyrhizobium</taxon>
        <taxon>Bradyrhizobium barranii</taxon>
    </lineage>
</organism>
<feature type="transmembrane region" description="Helical" evidence="6">
    <location>
        <begin position="136"/>
        <end position="157"/>
    </location>
</feature>
<feature type="transmembrane region" description="Helical" evidence="6">
    <location>
        <begin position="385"/>
        <end position="404"/>
    </location>
</feature>
<dbReference type="GO" id="GO:0005886">
    <property type="term" value="C:plasma membrane"/>
    <property type="evidence" value="ECO:0007669"/>
    <property type="project" value="UniProtKB-SubCell"/>
</dbReference>
<feature type="transmembrane region" description="Helical" evidence="6">
    <location>
        <begin position="283"/>
        <end position="303"/>
    </location>
</feature>
<keyword evidence="4 6" id="KW-1133">Transmembrane helix</keyword>
<feature type="transmembrane region" description="Helical" evidence="6">
    <location>
        <begin position="54"/>
        <end position="77"/>
    </location>
</feature>
<feature type="transmembrane region" description="Helical" evidence="6">
    <location>
        <begin position="196"/>
        <end position="221"/>
    </location>
</feature>
<dbReference type="RefSeq" id="WP_166350352.1">
    <property type="nucleotide sequence ID" value="NZ_CP088280.1"/>
</dbReference>
<evidence type="ECO:0000256" key="1">
    <source>
        <dbReference type="ARBA" id="ARBA00004651"/>
    </source>
</evidence>
<dbReference type="InterPro" id="IPR050833">
    <property type="entry name" value="Poly_Biosynth_Transport"/>
</dbReference>
<evidence type="ECO:0000313" key="7">
    <source>
        <dbReference type="EMBL" id="NYY92254.1"/>
    </source>
</evidence>
<keyword evidence="5 6" id="KW-0472">Membrane</keyword>
<protein>
    <submittedName>
        <fullName evidence="7">Oligosaccharide flippase family protein</fullName>
    </submittedName>
</protein>
<evidence type="ECO:0000256" key="4">
    <source>
        <dbReference type="ARBA" id="ARBA00022989"/>
    </source>
</evidence>
<feature type="transmembrane region" description="Helical" evidence="6">
    <location>
        <begin position="354"/>
        <end position="378"/>
    </location>
</feature>
<comment type="subcellular location">
    <subcellularLocation>
        <location evidence="1">Cell membrane</location>
        <topology evidence="1">Multi-pass membrane protein</topology>
    </subcellularLocation>
</comment>
<dbReference type="PANTHER" id="PTHR30250">
    <property type="entry name" value="PST FAMILY PREDICTED COLANIC ACID TRANSPORTER"/>
    <property type="match status" value="1"/>
</dbReference>
<keyword evidence="3 6" id="KW-0812">Transmembrane</keyword>
<dbReference type="Pfam" id="PF13440">
    <property type="entry name" value="Polysacc_synt_3"/>
    <property type="match status" value="1"/>
</dbReference>
<keyword evidence="2" id="KW-1003">Cell membrane</keyword>
<evidence type="ECO:0000313" key="9">
    <source>
        <dbReference type="Proteomes" id="UP000564836"/>
    </source>
</evidence>
<feature type="transmembrane region" description="Helical" evidence="6">
    <location>
        <begin position="98"/>
        <end position="124"/>
    </location>
</feature>